<reference evidence="11 12" key="1">
    <citation type="submission" date="2019-01" db="EMBL/GenBank/DDBJ databases">
        <title>Draft genome sequences of the type strains of six Macrococcus species.</title>
        <authorList>
            <person name="Mazhar S."/>
            <person name="Altermann E."/>
            <person name="Hill C."/>
            <person name="Mcauliffe O."/>
        </authorList>
    </citation>
    <scope>NUCLEOTIDE SEQUENCE [LARGE SCALE GENOMIC DNA]</scope>
    <source>
        <strain evidence="11 12">CCM4811</strain>
    </source>
</reference>
<dbReference type="AlphaFoldDB" id="A0A4R6BCA0"/>
<dbReference type="OrthoDB" id="9781621at2"/>
<dbReference type="EMBL" id="SCWA01000014">
    <property type="protein sequence ID" value="TDL95483.1"/>
    <property type="molecule type" value="Genomic_DNA"/>
</dbReference>
<dbReference type="PANTHER" id="PTHR42913:SF3">
    <property type="entry name" value="64 KDA MITOCHONDRIAL NADH DEHYDROGENASE (EUROFUNG)"/>
    <property type="match status" value="1"/>
</dbReference>
<comment type="similarity">
    <text evidence="2">Belongs to the NADH dehydrogenase family.</text>
</comment>
<evidence type="ECO:0000256" key="3">
    <source>
        <dbReference type="ARBA" id="ARBA00012637"/>
    </source>
</evidence>
<keyword evidence="12" id="KW-1185">Reference proteome</keyword>
<evidence type="ECO:0000256" key="7">
    <source>
        <dbReference type="ARBA" id="ARBA00039552"/>
    </source>
</evidence>
<keyword evidence="4" id="KW-0285">Flavoprotein</keyword>
<dbReference type="GO" id="GO:0019646">
    <property type="term" value="P:aerobic electron transport chain"/>
    <property type="evidence" value="ECO:0007669"/>
    <property type="project" value="TreeGrafter"/>
</dbReference>
<protein>
    <recommendedName>
        <fullName evidence="7">Type II NADH:quinone oxidoreductase</fullName>
        <ecNumber evidence="3">1.6.5.9</ecNumber>
    </recommendedName>
    <alternativeName>
        <fullName evidence="8">NDH-2</fullName>
    </alternativeName>
</protein>
<keyword evidence="5" id="KW-0274">FAD</keyword>
<gene>
    <name evidence="11" type="ORF">ERX27_08425</name>
</gene>
<dbReference type="EC" id="1.6.5.9" evidence="3"/>
<dbReference type="Gene3D" id="3.50.50.100">
    <property type="match status" value="1"/>
</dbReference>
<evidence type="ECO:0000256" key="8">
    <source>
        <dbReference type="ARBA" id="ARBA00042753"/>
    </source>
</evidence>
<dbReference type="InterPro" id="IPR023753">
    <property type="entry name" value="FAD/NAD-binding_dom"/>
</dbReference>
<dbReference type="RefSeq" id="WP_133432397.1">
    <property type="nucleotide sequence ID" value="NZ_SCWA01000014.1"/>
</dbReference>
<evidence type="ECO:0000256" key="6">
    <source>
        <dbReference type="ARBA" id="ARBA00023002"/>
    </source>
</evidence>
<feature type="domain" description="FAD/NAD(P)-binding" evidence="10">
    <location>
        <begin position="6"/>
        <end position="328"/>
    </location>
</feature>
<evidence type="ECO:0000256" key="4">
    <source>
        <dbReference type="ARBA" id="ARBA00022630"/>
    </source>
</evidence>
<dbReference type="PRINTS" id="PR00368">
    <property type="entry name" value="FADPNR"/>
</dbReference>
<name>A0A4R6BCA0_9STAP</name>
<proteinExistence type="inferred from homology"/>
<evidence type="ECO:0000256" key="5">
    <source>
        <dbReference type="ARBA" id="ARBA00022827"/>
    </source>
</evidence>
<dbReference type="PANTHER" id="PTHR42913">
    <property type="entry name" value="APOPTOSIS-INDUCING FACTOR 1"/>
    <property type="match status" value="1"/>
</dbReference>
<organism evidence="11 12">
    <name type="scientific">Macrococcus brunensis</name>
    <dbReference type="NCBI Taxonomy" id="198483"/>
    <lineage>
        <taxon>Bacteria</taxon>
        <taxon>Bacillati</taxon>
        <taxon>Bacillota</taxon>
        <taxon>Bacilli</taxon>
        <taxon>Bacillales</taxon>
        <taxon>Staphylococcaceae</taxon>
        <taxon>Macrococcus</taxon>
    </lineage>
</organism>
<dbReference type="Pfam" id="PF07992">
    <property type="entry name" value="Pyr_redox_2"/>
    <property type="match status" value="1"/>
</dbReference>
<comment type="catalytic activity">
    <reaction evidence="9">
        <text>a quinone + NADH + H(+) = a quinol + NAD(+)</text>
        <dbReference type="Rhea" id="RHEA:46160"/>
        <dbReference type="ChEBI" id="CHEBI:15378"/>
        <dbReference type="ChEBI" id="CHEBI:24646"/>
        <dbReference type="ChEBI" id="CHEBI:57540"/>
        <dbReference type="ChEBI" id="CHEBI:57945"/>
        <dbReference type="ChEBI" id="CHEBI:132124"/>
        <dbReference type="EC" id="1.6.5.9"/>
    </reaction>
</comment>
<accession>A0A4R6BCA0</accession>
<evidence type="ECO:0000256" key="2">
    <source>
        <dbReference type="ARBA" id="ARBA00005272"/>
    </source>
</evidence>
<evidence type="ECO:0000259" key="10">
    <source>
        <dbReference type="Pfam" id="PF07992"/>
    </source>
</evidence>
<dbReference type="SUPFAM" id="SSF51905">
    <property type="entry name" value="FAD/NAD(P)-binding domain"/>
    <property type="match status" value="2"/>
</dbReference>
<dbReference type="InterPro" id="IPR051169">
    <property type="entry name" value="NADH-Q_oxidoreductase"/>
</dbReference>
<evidence type="ECO:0000256" key="1">
    <source>
        <dbReference type="ARBA" id="ARBA00001974"/>
    </source>
</evidence>
<dbReference type="Proteomes" id="UP000295310">
    <property type="component" value="Unassembled WGS sequence"/>
</dbReference>
<dbReference type="GO" id="GO:0050136">
    <property type="term" value="F:NADH dehydrogenase (quinone) (non-electrogenic) activity"/>
    <property type="evidence" value="ECO:0007669"/>
    <property type="project" value="UniProtKB-EC"/>
</dbReference>
<dbReference type="InterPro" id="IPR036188">
    <property type="entry name" value="FAD/NAD-bd_sf"/>
</dbReference>
<keyword evidence="6" id="KW-0560">Oxidoreductase</keyword>
<evidence type="ECO:0000313" key="11">
    <source>
        <dbReference type="EMBL" id="TDL95483.1"/>
    </source>
</evidence>
<sequence length="405" mass="44350">MGFERKKVVVLGAGYAGLQTITKLQKKVSAQDCDITLINKNDYHYEATWLHEASAGTLKTQDVLYPIASVVDASKVDFVKAEVTKINRDEKTVETTNGIFHFDILVVALGFESETFGISGMKEHAFQIENVNTSRRIAKHIEERFAHYAQSTDKDDKDLAILVGGAGFTGIELLGELTDRVPELCKKYGVDPAKVKLTCVEAAPKMLPMFSDELVNYVVEYLEARGVEFKIATPIVAANEHGFVVKNGEQEEQLYANTVIWAAGVRGSKLMEESFEGVKRGRIVVREDNRIDGYDDIFVIGDCSAVMAGEGDNKRPYPTTAQIAMQQGEFTADAIVKLLNNQPLGTFVYNERGTVASLGANDGVGVVMGKEITGKKAAFMKKVIDTRAVFKLGGTGLALKKGKFL</sequence>
<comment type="caution">
    <text evidence="11">The sequence shown here is derived from an EMBL/GenBank/DDBJ whole genome shotgun (WGS) entry which is preliminary data.</text>
</comment>
<evidence type="ECO:0000313" key="12">
    <source>
        <dbReference type="Proteomes" id="UP000295310"/>
    </source>
</evidence>
<evidence type="ECO:0000256" key="9">
    <source>
        <dbReference type="ARBA" id="ARBA00047599"/>
    </source>
</evidence>
<comment type="cofactor">
    <cofactor evidence="1">
        <name>FAD</name>
        <dbReference type="ChEBI" id="CHEBI:57692"/>
    </cofactor>
</comment>